<dbReference type="GO" id="GO:0016491">
    <property type="term" value="F:oxidoreductase activity"/>
    <property type="evidence" value="ECO:0007669"/>
    <property type="project" value="InterPro"/>
</dbReference>
<dbReference type="AlphaFoldDB" id="A0A6I4MSZ1"/>
<feature type="domain" description="4Fe-4S Mo/W bis-MGD-type" evidence="5">
    <location>
        <begin position="10"/>
        <end position="67"/>
    </location>
</feature>
<dbReference type="SUPFAM" id="SSF53706">
    <property type="entry name" value="Formate dehydrogenase/DMSO reductase, domains 1-3"/>
    <property type="match status" value="1"/>
</dbReference>
<dbReference type="Gene3D" id="2.20.25.90">
    <property type="entry name" value="ADC-like domains"/>
    <property type="match status" value="1"/>
</dbReference>
<dbReference type="EMBL" id="WBMS02000063">
    <property type="protein sequence ID" value="MWA07094.1"/>
    <property type="molecule type" value="Genomic_DNA"/>
</dbReference>
<dbReference type="Pfam" id="PF00384">
    <property type="entry name" value="Molybdopterin"/>
    <property type="match status" value="1"/>
</dbReference>
<dbReference type="Gene3D" id="2.40.40.20">
    <property type="match status" value="1"/>
</dbReference>
<dbReference type="PANTHER" id="PTHR43742:SF6">
    <property type="entry name" value="OXIDOREDUCTASE YYAE-RELATED"/>
    <property type="match status" value="1"/>
</dbReference>
<protein>
    <submittedName>
        <fullName evidence="6">Molybdopterin-dependent oxidoreductase</fullName>
    </submittedName>
</protein>
<dbReference type="InterPro" id="IPR050612">
    <property type="entry name" value="Prok_Mopterin_Oxidored"/>
</dbReference>
<dbReference type="SMART" id="SM00926">
    <property type="entry name" value="Molybdop_Fe4S4"/>
    <property type="match status" value="1"/>
</dbReference>
<dbReference type="CDD" id="cd02786">
    <property type="entry name" value="MopB_CT_3"/>
    <property type="match status" value="1"/>
</dbReference>
<dbReference type="GO" id="GO:0051536">
    <property type="term" value="F:iron-sulfur cluster binding"/>
    <property type="evidence" value="ECO:0007669"/>
    <property type="project" value="UniProtKB-KW"/>
</dbReference>
<evidence type="ECO:0000256" key="2">
    <source>
        <dbReference type="ARBA" id="ARBA00022723"/>
    </source>
</evidence>
<evidence type="ECO:0000256" key="3">
    <source>
        <dbReference type="ARBA" id="ARBA00023004"/>
    </source>
</evidence>
<organism evidence="6 7">
    <name type="scientific">Actinomadura physcomitrii</name>
    <dbReference type="NCBI Taxonomy" id="2650748"/>
    <lineage>
        <taxon>Bacteria</taxon>
        <taxon>Bacillati</taxon>
        <taxon>Actinomycetota</taxon>
        <taxon>Actinomycetes</taxon>
        <taxon>Streptosporangiales</taxon>
        <taxon>Thermomonosporaceae</taxon>
        <taxon>Actinomadura</taxon>
    </lineage>
</organism>
<evidence type="ECO:0000313" key="7">
    <source>
        <dbReference type="Proteomes" id="UP000462055"/>
    </source>
</evidence>
<dbReference type="RefSeq" id="WP_151600005.1">
    <property type="nucleotide sequence ID" value="NZ_WBMS02000063.1"/>
</dbReference>
<dbReference type="InterPro" id="IPR009010">
    <property type="entry name" value="Asp_de-COase-like_dom_sf"/>
</dbReference>
<sequence length="691" mass="73923">MVEGGAAPSGLKVLGACPLDCPDGCSWVVTVRDGKAVRLRGNPDHPYTRGALCTKVNRWLERAEQPDRILHPIRRAGAKGEGRFERITWDEALDEIAERLRGVIGEHGGEAVWPYWGTGTLGYLQGCEGFGGRRFFNVLGASAHAVDICSAAGAAGMKAAIGSAGGMDPQDLAHARLVLLWGTNPLTSGHHVWKFVQDARRAGAHLVAIDPVRTRTAQQADEHLAPLPGTDAALALGLLNVVVGLGAQDEEFLRDHTQGWEEFRERIAEFPPERAAAITGVPAADIVALGERIARTRPTAIRATQGLQRHSGGGATLRVLAGIPAVTGDWRLHGGGLAFSTSGHIKLNKAALYRDDLRPGPVRTLSMSRLGEGLLDVQDPPVKALFVIAANPAGSTPHQNKVRRGLAREDLFTVVLEQFPTDTVDYADIVLPATAQHEHADLHEGYGHLHLAWNEPAVAPPGECLPTSETFRRLARRMGVEEPAVYDSDERLAEQLLASDHPWMAGVTLDRLREEGFVRLAVPDPFVPYAGGFPTPSGRLEFRSARAAGAGADPLAGYVPPAEVADPERARRYPLALVSAASHEFLNTQFANNPELRRRAGDPAVRVHPDDAASRGLVDGQRVRVGNERGSFDAVLRVSDQVRPGVAATAKGHWPKFAGGSNANAVVDERAADLGGGPVFHDTRVEITAAG</sequence>
<dbReference type="InterPro" id="IPR006963">
    <property type="entry name" value="Mopterin_OxRdtase_4Fe-4S_dom"/>
</dbReference>
<dbReference type="PROSITE" id="PS51669">
    <property type="entry name" value="4FE4S_MOW_BIS_MGD"/>
    <property type="match status" value="1"/>
</dbReference>
<dbReference type="PANTHER" id="PTHR43742">
    <property type="entry name" value="TRIMETHYLAMINE-N-OXIDE REDUCTASE"/>
    <property type="match status" value="1"/>
</dbReference>
<dbReference type="InterPro" id="IPR006657">
    <property type="entry name" value="MoPterin_dinucl-bd_dom"/>
</dbReference>
<comment type="caution">
    <text evidence="6">The sequence shown here is derived from an EMBL/GenBank/DDBJ whole genome shotgun (WGS) entry which is preliminary data.</text>
</comment>
<name>A0A6I4MSZ1_9ACTN</name>
<keyword evidence="4" id="KW-0411">Iron-sulfur</keyword>
<dbReference type="InterPro" id="IPR006656">
    <property type="entry name" value="Mopterin_OxRdtase"/>
</dbReference>
<dbReference type="Gene3D" id="3.40.228.10">
    <property type="entry name" value="Dimethylsulfoxide Reductase, domain 2"/>
    <property type="match status" value="1"/>
</dbReference>
<dbReference type="Pfam" id="PF04879">
    <property type="entry name" value="Molybdop_Fe4S4"/>
    <property type="match status" value="1"/>
</dbReference>
<dbReference type="Pfam" id="PF01568">
    <property type="entry name" value="Molydop_binding"/>
    <property type="match status" value="1"/>
</dbReference>
<accession>A0A6I4MSZ1</accession>
<evidence type="ECO:0000256" key="4">
    <source>
        <dbReference type="ARBA" id="ARBA00023014"/>
    </source>
</evidence>
<proteinExistence type="inferred from homology"/>
<keyword evidence="3" id="KW-0408">Iron</keyword>
<gene>
    <name evidence="6" type="ORF">F8568_043515</name>
</gene>
<evidence type="ECO:0000259" key="5">
    <source>
        <dbReference type="PROSITE" id="PS51669"/>
    </source>
</evidence>
<dbReference type="SUPFAM" id="SSF50692">
    <property type="entry name" value="ADC-like"/>
    <property type="match status" value="1"/>
</dbReference>
<dbReference type="Gene3D" id="3.40.50.740">
    <property type="match status" value="1"/>
</dbReference>
<evidence type="ECO:0000313" key="6">
    <source>
        <dbReference type="EMBL" id="MWA07094.1"/>
    </source>
</evidence>
<comment type="similarity">
    <text evidence="1">Belongs to the prokaryotic molybdopterin-containing oxidoreductase family.</text>
</comment>
<dbReference type="CDD" id="cd02766">
    <property type="entry name" value="MopB_3"/>
    <property type="match status" value="1"/>
</dbReference>
<dbReference type="Gene3D" id="3.30.2070.10">
    <property type="entry name" value="Formate dehydrogenase/DMSO reductase"/>
    <property type="match status" value="1"/>
</dbReference>
<dbReference type="InterPro" id="IPR037920">
    <property type="entry name" value="YoaE_C"/>
</dbReference>
<evidence type="ECO:0000256" key="1">
    <source>
        <dbReference type="ARBA" id="ARBA00010312"/>
    </source>
</evidence>
<dbReference type="GO" id="GO:0043546">
    <property type="term" value="F:molybdopterin cofactor binding"/>
    <property type="evidence" value="ECO:0007669"/>
    <property type="project" value="InterPro"/>
</dbReference>
<dbReference type="GO" id="GO:0046872">
    <property type="term" value="F:metal ion binding"/>
    <property type="evidence" value="ECO:0007669"/>
    <property type="project" value="UniProtKB-KW"/>
</dbReference>
<dbReference type="Proteomes" id="UP000462055">
    <property type="component" value="Unassembled WGS sequence"/>
</dbReference>
<reference evidence="6" key="1">
    <citation type="submission" date="2019-12" db="EMBL/GenBank/DDBJ databases">
        <title>Actinomadura physcomitrii sp. nov., a novel actinomycete isolated from moss [Physcomitrium sphaericum (Ludw) Fuernr].</title>
        <authorList>
            <person name="Zhuang X."/>
        </authorList>
    </citation>
    <scope>NUCLEOTIDE SEQUENCE [LARGE SCALE GENOMIC DNA]</scope>
    <source>
        <strain evidence="6">LD22</strain>
    </source>
</reference>
<keyword evidence="2" id="KW-0479">Metal-binding</keyword>
<keyword evidence="7" id="KW-1185">Reference proteome</keyword>